<dbReference type="SUPFAM" id="SSF50494">
    <property type="entry name" value="Trypsin-like serine proteases"/>
    <property type="match status" value="1"/>
</dbReference>
<accession>A0A540R5Y5</accession>
<sequence>MNTSPLPVVRLTRAGSYCSGTLVAPDLQPHAYVAPRLVLTCAHFFREPGPYRVTRAGVSARVSAVRVINGTDLALALLDRPAGPRAVPGLLRDRVQLGQTTCTRGFGGRALDVHDYRGLLVATLPWAVSRDGLTRVRHGALVAHGAVKGDSGGPVLLGDTVAGVQSLVLDPFGMNLGLATVSLVAPHLPSLRRAARALLLMKGAHA</sequence>
<dbReference type="InterPro" id="IPR009003">
    <property type="entry name" value="Peptidase_S1_PA"/>
</dbReference>
<reference evidence="1 2" key="1">
    <citation type="submission" date="2019-06" db="EMBL/GenBank/DDBJ databases">
        <title>Draft genome of C. phoceense Strain 272.</title>
        <authorList>
            <person name="Pacheco L.G.C."/>
            <person name="Barberis C.M."/>
            <person name="Almuzara M.N."/>
            <person name="Traglia G.M."/>
            <person name="Santos C.S."/>
            <person name="Rocha D.J.P.G."/>
            <person name="Aguiar E.R.G.R."/>
            <person name="Vay C.A."/>
        </authorList>
    </citation>
    <scope>NUCLEOTIDE SEQUENCE [LARGE SCALE GENOMIC DNA]</scope>
    <source>
        <strain evidence="1 2">272</strain>
    </source>
</reference>
<gene>
    <name evidence="1" type="ORF">EJK80_08870</name>
</gene>
<evidence type="ECO:0000313" key="1">
    <source>
        <dbReference type="EMBL" id="TQE43116.1"/>
    </source>
</evidence>
<keyword evidence="2" id="KW-1185">Reference proteome</keyword>
<dbReference type="PROSITE" id="PS00135">
    <property type="entry name" value="TRYPSIN_SER"/>
    <property type="match status" value="1"/>
</dbReference>
<evidence type="ECO:0000313" key="2">
    <source>
        <dbReference type="Proteomes" id="UP000318080"/>
    </source>
</evidence>
<dbReference type="EMBL" id="VHIR01000012">
    <property type="protein sequence ID" value="TQE43116.1"/>
    <property type="molecule type" value="Genomic_DNA"/>
</dbReference>
<proteinExistence type="predicted"/>
<name>A0A540R5Y5_9CORY</name>
<dbReference type="STRING" id="1686286.GCA_900092335_01788"/>
<dbReference type="AlphaFoldDB" id="A0A540R5Y5"/>
<comment type="caution">
    <text evidence="1">The sequence shown here is derived from an EMBL/GenBank/DDBJ whole genome shotgun (WGS) entry which is preliminary data.</text>
</comment>
<protein>
    <submittedName>
        <fullName evidence="1">Trypsin-like peptidase domain-containing protein</fullName>
    </submittedName>
</protein>
<dbReference type="RefSeq" id="WP_141629061.1">
    <property type="nucleotide sequence ID" value="NZ_VHIR01000012.1"/>
</dbReference>
<dbReference type="Proteomes" id="UP000318080">
    <property type="component" value="Unassembled WGS sequence"/>
</dbReference>
<organism evidence="1 2">
    <name type="scientific">Corynebacterium phoceense</name>
    <dbReference type="NCBI Taxonomy" id="1686286"/>
    <lineage>
        <taxon>Bacteria</taxon>
        <taxon>Bacillati</taxon>
        <taxon>Actinomycetota</taxon>
        <taxon>Actinomycetes</taxon>
        <taxon>Mycobacteriales</taxon>
        <taxon>Corynebacteriaceae</taxon>
        <taxon>Corynebacterium</taxon>
    </lineage>
</organism>
<dbReference type="Pfam" id="PF13365">
    <property type="entry name" value="Trypsin_2"/>
    <property type="match status" value="1"/>
</dbReference>
<dbReference type="InterPro" id="IPR033116">
    <property type="entry name" value="TRYPSIN_SER"/>
</dbReference>